<sequence length="62" mass="6836">MLQEFHKNTPQAVVLVKSTLAAMKPPPVHKNYALEAVGFLITSPHCVPWVKARDKLEGVVIS</sequence>
<keyword evidence="2" id="KW-1185">Reference proteome</keyword>
<dbReference type="Proteomes" id="UP001165960">
    <property type="component" value="Unassembled WGS sequence"/>
</dbReference>
<gene>
    <name evidence="1" type="ORF">DSO57_1002692</name>
</gene>
<evidence type="ECO:0000313" key="2">
    <source>
        <dbReference type="Proteomes" id="UP001165960"/>
    </source>
</evidence>
<name>A0ACC2UIL5_9FUNG</name>
<proteinExistence type="predicted"/>
<organism evidence="1 2">
    <name type="scientific">Entomophthora muscae</name>
    <dbReference type="NCBI Taxonomy" id="34485"/>
    <lineage>
        <taxon>Eukaryota</taxon>
        <taxon>Fungi</taxon>
        <taxon>Fungi incertae sedis</taxon>
        <taxon>Zoopagomycota</taxon>
        <taxon>Entomophthoromycotina</taxon>
        <taxon>Entomophthoromycetes</taxon>
        <taxon>Entomophthorales</taxon>
        <taxon>Entomophthoraceae</taxon>
        <taxon>Entomophthora</taxon>
    </lineage>
</organism>
<accession>A0ACC2UIL5</accession>
<dbReference type="EMBL" id="QTSX02000716">
    <property type="protein sequence ID" value="KAJ9086565.1"/>
    <property type="molecule type" value="Genomic_DNA"/>
</dbReference>
<reference evidence="1" key="1">
    <citation type="submission" date="2022-04" db="EMBL/GenBank/DDBJ databases">
        <title>Genome of the entomopathogenic fungus Entomophthora muscae.</title>
        <authorList>
            <person name="Elya C."/>
            <person name="Lovett B.R."/>
            <person name="Lee E."/>
            <person name="Macias A.M."/>
            <person name="Hajek A.E."/>
            <person name="De Bivort B.L."/>
            <person name="Kasson M.T."/>
            <person name="De Fine Licht H.H."/>
            <person name="Stajich J.E."/>
        </authorList>
    </citation>
    <scope>NUCLEOTIDE SEQUENCE</scope>
    <source>
        <strain evidence="1">Berkeley</strain>
    </source>
</reference>
<protein>
    <submittedName>
        <fullName evidence="1">Uncharacterized protein</fullName>
    </submittedName>
</protein>
<evidence type="ECO:0000313" key="1">
    <source>
        <dbReference type="EMBL" id="KAJ9086565.1"/>
    </source>
</evidence>
<comment type="caution">
    <text evidence="1">The sequence shown here is derived from an EMBL/GenBank/DDBJ whole genome shotgun (WGS) entry which is preliminary data.</text>
</comment>